<gene>
    <name evidence="2" type="ORF">DPMN_097713</name>
</gene>
<proteinExistence type="predicted"/>
<evidence type="ECO:0000256" key="1">
    <source>
        <dbReference type="SAM" id="MobiDB-lite"/>
    </source>
</evidence>
<comment type="caution">
    <text evidence="2">The sequence shown here is derived from an EMBL/GenBank/DDBJ whole genome shotgun (WGS) entry which is preliminary data.</text>
</comment>
<name>A0A9D4R5Z6_DREPO</name>
<protein>
    <submittedName>
        <fullName evidence="2">Uncharacterized protein</fullName>
    </submittedName>
</protein>
<sequence length="84" mass="8685">MMPAKVHVACSYVGNYGAVSNDASSHHADNIDTVNNDDGNNDTGNKGIGTNNGASNDAACTDFVSFYAVNIDAGVSVEFRNDVA</sequence>
<accession>A0A9D4R5Z6</accession>
<reference evidence="2" key="1">
    <citation type="journal article" date="2019" name="bioRxiv">
        <title>The Genome of the Zebra Mussel, Dreissena polymorpha: A Resource for Invasive Species Research.</title>
        <authorList>
            <person name="McCartney M.A."/>
            <person name="Auch B."/>
            <person name="Kono T."/>
            <person name="Mallez S."/>
            <person name="Zhang Y."/>
            <person name="Obille A."/>
            <person name="Becker A."/>
            <person name="Abrahante J.E."/>
            <person name="Garbe J."/>
            <person name="Badalamenti J.P."/>
            <person name="Herman A."/>
            <person name="Mangelson H."/>
            <person name="Liachko I."/>
            <person name="Sullivan S."/>
            <person name="Sone E.D."/>
            <person name="Koren S."/>
            <person name="Silverstein K.A.T."/>
            <person name="Beckman K.B."/>
            <person name="Gohl D.M."/>
        </authorList>
    </citation>
    <scope>NUCLEOTIDE SEQUENCE</scope>
    <source>
        <strain evidence="2">Duluth1</strain>
        <tissue evidence="2">Whole animal</tissue>
    </source>
</reference>
<evidence type="ECO:0000313" key="3">
    <source>
        <dbReference type="Proteomes" id="UP000828390"/>
    </source>
</evidence>
<dbReference type="Proteomes" id="UP000828390">
    <property type="component" value="Unassembled WGS sequence"/>
</dbReference>
<dbReference type="EMBL" id="JAIWYP010000003">
    <property type="protein sequence ID" value="KAH3855152.1"/>
    <property type="molecule type" value="Genomic_DNA"/>
</dbReference>
<evidence type="ECO:0000313" key="2">
    <source>
        <dbReference type="EMBL" id="KAH3855152.1"/>
    </source>
</evidence>
<feature type="region of interest" description="Disordered" evidence="1">
    <location>
        <begin position="24"/>
        <end position="53"/>
    </location>
</feature>
<organism evidence="2 3">
    <name type="scientific">Dreissena polymorpha</name>
    <name type="common">Zebra mussel</name>
    <name type="synonym">Mytilus polymorpha</name>
    <dbReference type="NCBI Taxonomy" id="45954"/>
    <lineage>
        <taxon>Eukaryota</taxon>
        <taxon>Metazoa</taxon>
        <taxon>Spiralia</taxon>
        <taxon>Lophotrochozoa</taxon>
        <taxon>Mollusca</taxon>
        <taxon>Bivalvia</taxon>
        <taxon>Autobranchia</taxon>
        <taxon>Heteroconchia</taxon>
        <taxon>Euheterodonta</taxon>
        <taxon>Imparidentia</taxon>
        <taxon>Neoheterodontei</taxon>
        <taxon>Myida</taxon>
        <taxon>Dreissenoidea</taxon>
        <taxon>Dreissenidae</taxon>
        <taxon>Dreissena</taxon>
    </lineage>
</organism>
<keyword evidence="3" id="KW-1185">Reference proteome</keyword>
<dbReference type="AlphaFoldDB" id="A0A9D4R5Z6"/>
<feature type="compositionally biased region" description="Low complexity" evidence="1">
    <location>
        <begin position="31"/>
        <end position="53"/>
    </location>
</feature>
<reference evidence="2" key="2">
    <citation type="submission" date="2020-11" db="EMBL/GenBank/DDBJ databases">
        <authorList>
            <person name="McCartney M.A."/>
            <person name="Auch B."/>
            <person name="Kono T."/>
            <person name="Mallez S."/>
            <person name="Becker A."/>
            <person name="Gohl D.M."/>
            <person name="Silverstein K.A.T."/>
            <person name="Koren S."/>
            <person name="Bechman K.B."/>
            <person name="Herman A."/>
            <person name="Abrahante J.E."/>
            <person name="Garbe J."/>
        </authorList>
    </citation>
    <scope>NUCLEOTIDE SEQUENCE</scope>
    <source>
        <strain evidence="2">Duluth1</strain>
        <tissue evidence="2">Whole animal</tissue>
    </source>
</reference>